<organism evidence="4 5">
    <name type="scientific">Candidatus Harrisonbacteria bacterium RIFCSPLOWO2_01_FULL_44_18</name>
    <dbReference type="NCBI Taxonomy" id="1798407"/>
    <lineage>
        <taxon>Bacteria</taxon>
        <taxon>Candidatus Harrisoniibacteriota</taxon>
    </lineage>
</organism>
<dbReference type="GO" id="GO:0004347">
    <property type="term" value="F:glucose-6-phosphate isomerase activity"/>
    <property type="evidence" value="ECO:0007669"/>
    <property type="project" value="InterPro"/>
</dbReference>
<evidence type="ECO:0000259" key="3">
    <source>
        <dbReference type="PROSITE" id="PS51464"/>
    </source>
</evidence>
<reference evidence="4 5" key="1">
    <citation type="journal article" date="2016" name="Nat. Commun.">
        <title>Thousands of microbial genomes shed light on interconnected biogeochemical processes in an aquifer system.</title>
        <authorList>
            <person name="Anantharaman K."/>
            <person name="Brown C.T."/>
            <person name="Hug L.A."/>
            <person name="Sharon I."/>
            <person name="Castelle C.J."/>
            <person name="Probst A.J."/>
            <person name="Thomas B.C."/>
            <person name="Singh A."/>
            <person name="Wilkins M.J."/>
            <person name="Karaoz U."/>
            <person name="Brodie E.L."/>
            <person name="Williams K.H."/>
            <person name="Hubbard S.S."/>
            <person name="Banfield J.F."/>
        </authorList>
    </citation>
    <scope>NUCLEOTIDE SEQUENCE [LARGE SCALE GENOMIC DNA]</scope>
</reference>
<keyword evidence="2" id="KW-0413">Isomerase</keyword>
<accession>A0A1G1ZLH7</accession>
<dbReference type="GO" id="GO:1901135">
    <property type="term" value="P:carbohydrate derivative metabolic process"/>
    <property type="evidence" value="ECO:0007669"/>
    <property type="project" value="InterPro"/>
</dbReference>
<name>A0A1G1ZLH7_9BACT</name>
<evidence type="ECO:0000256" key="1">
    <source>
        <dbReference type="ARBA" id="ARBA00010523"/>
    </source>
</evidence>
<dbReference type="GO" id="GO:0097367">
    <property type="term" value="F:carbohydrate derivative binding"/>
    <property type="evidence" value="ECO:0007669"/>
    <property type="project" value="InterPro"/>
</dbReference>
<dbReference type="Proteomes" id="UP000177942">
    <property type="component" value="Unassembled WGS sequence"/>
</dbReference>
<evidence type="ECO:0000313" key="4">
    <source>
        <dbReference type="EMBL" id="OGY65404.1"/>
    </source>
</evidence>
<dbReference type="InterPro" id="IPR046348">
    <property type="entry name" value="SIS_dom_sf"/>
</dbReference>
<dbReference type="GO" id="GO:0004476">
    <property type="term" value="F:mannose-6-phosphate isomerase activity"/>
    <property type="evidence" value="ECO:0007669"/>
    <property type="project" value="InterPro"/>
</dbReference>
<dbReference type="EMBL" id="MHJJ01000011">
    <property type="protein sequence ID" value="OGY65404.1"/>
    <property type="molecule type" value="Genomic_DNA"/>
</dbReference>
<dbReference type="STRING" id="1798407.A3A16_03080"/>
<dbReference type="Gene3D" id="3.40.50.10490">
    <property type="entry name" value="Glucose-6-phosphate isomerase like protein, domain 1"/>
    <property type="match status" value="2"/>
</dbReference>
<dbReference type="AlphaFoldDB" id="A0A1G1ZLH7"/>
<evidence type="ECO:0000256" key="2">
    <source>
        <dbReference type="ARBA" id="ARBA00023235"/>
    </source>
</evidence>
<dbReference type="GO" id="GO:0005975">
    <property type="term" value="P:carbohydrate metabolic process"/>
    <property type="evidence" value="ECO:0007669"/>
    <property type="project" value="InterPro"/>
</dbReference>
<dbReference type="InterPro" id="IPR019490">
    <property type="entry name" value="Glu6P/Mann6P_isomerase_C"/>
</dbReference>
<proteinExistence type="inferred from homology"/>
<comment type="caution">
    <text evidence="4">The sequence shown here is derived from an EMBL/GenBank/DDBJ whole genome shotgun (WGS) entry which is preliminary data.</text>
</comment>
<protein>
    <recommendedName>
        <fullName evidence="3">SIS domain-containing protein</fullName>
    </recommendedName>
</protein>
<dbReference type="Pfam" id="PF10432">
    <property type="entry name" value="bact-PGI_C"/>
    <property type="match status" value="1"/>
</dbReference>
<sequence length="319" mass="35906">MDIYAKNILNINKQLSLKELDFYNLEKFGSRERPDAIIVFGMGGSGAVADLLKNLSGYVSIKIPVISWKDYDLPLVGFKNPLFLFISFSGNTQETISGFLKARGRLKAVVSGGGRLTKLARESEIPLAAFHKNELAPRQANGLMFYGVLGIIKKILPETQIPDLSKKIRPKDSRKIGKALAAKLKRKIILIYTSNQNSHLGYLWKIHFNETAKALAFCNVLPEMNHNEIVPFESKPKNIAAILIKDRDDSPEIKKRFRITGKILKNFGVQTTNLETKGNALEKTFNSLTLAEWTSYYLAKSLKINPLKTEIIEEIKRLI</sequence>
<dbReference type="CDD" id="cd05637">
    <property type="entry name" value="SIS_PGI_PMI_2"/>
    <property type="match status" value="1"/>
</dbReference>
<gene>
    <name evidence="4" type="ORF">A3A16_03080</name>
</gene>
<dbReference type="PROSITE" id="PS51464">
    <property type="entry name" value="SIS"/>
    <property type="match status" value="1"/>
</dbReference>
<feature type="domain" description="SIS" evidence="3">
    <location>
        <begin position="24"/>
        <end position="161"/>
    </location>
</feature>
<dbReference type="InterPro" id="IPR001347">
    <property type="entry name" value="SIS_dom"/>
</dbReference>
<dbReference type="SUPFAM" id="SSF53697">
    <property type="entry name" value="SIS domain"/>
    <property type="match status" value="1"/>
</dbReference>
<evidence type="ECO:0000313" key="5">
    <source>
        <dbReference type="Proteomes" id="UP000177942"/>
    </source>
</evidence>
<comment type="similarity">
    <text evidence="1">Belongs to the PGI/PMI family.</text>
</comment>